<feature type="binding site" evidence="2">
    <location>
        <position position="113"/>
    </location>
    <ligand>
        <name>Zn(2+)</name>
        <dbReference type="ChEBI" id="CHEBI:29105"/>
        <label>1</label>
    </ligand>
</feature>
<evidence type="ECO:0000256" key="3">
    <source>
        <dbReference type="PROSITE-ProRule" id="PRU00285"/>
    </source>
</evidence>
<dbReference type="AlphaFoldDB" id="A0A7R9A763"/>
<sequence length="184" mass="21227">MAFRDVPMSFYDPFRHVLEEARRSMQLMDRMFDEPSGFGFRPSERSLVPHSRHGELYRPSRQLARQTSDGTVGLGRMTIDKDKFQVMLDVHQFAPEELHVKVEENCLVVEGCHEEKPDEHGYISRRFTRRYTLPEGVRPEAVISNLSSDGILTVHAPLPAIEGLKPNERMVPIHHSHQPAIKHH</sequence>
<evidence type="ECO:0000256" key="1">
    <source>
        <dbReference type="PIRNR" id="PIRNR036514"/>
    </source>
</evidence>
<dbReference type="Pfam" id="PF00011">
    <property type="entry name" value="HSP20"/>
    <property type="match status" value="1"/>
</dbReference>
<dbReference type="CDD" id="cd06526">
    <property type="entry name" value="metazoan_ACD"/>
    <property type="match status" value="1"/>
</dbReference>
<dbReference type="OrthoDB" id="1431247at2759"/>
<feature type="binding site" evidence="2">
    <location>
        <position position="115"/>
    </location>
    <ligand>
        <name>Zn(2+)</name>
        <dbReference type="ChEBI" id="CHEBI:29105"/>
        <label>1</label>
    </ligand>
</feature>
<dbReference type="PROSITE" id="PS01031">
    <property type="entry name" value="SHSP"/>
    <property type="match status" value="1"/>
</dbReference>
<dbReference type="EMBL" id="CAJPEV010001050">
    <property type="protein sequence ID" value="CAG0890389.1"/>
    <property type="molecule type" value="Genomic_DNA"/>
</dbReference>
<keyword evidence="7" id="KW-1185">Reference proteome</keyword>
<gene>
    <name evidence="6" type="ORF">DSTB1V02_LOCUS5994</name>
</gene>
<feature type="domain" description="SHSP" evidence="5">
    <location>
        <begin position="65"/>
        <end position="176"/>
    </location>
</feature>
<dbReference type="GO" id="GO:0042026">
    <property type="term" value="P:protein refolding"/>
    <property type="evidence" value="ECO:0007669"/>
    <property type="project" value="TreeGrafter"/>
</dbReference>
<dbReference type="GO" id="GO:0005634">
    <property type="term" value="C:nucleus"/>
    <property type="evidence" value="ECO:0007669"/>
    <property type="project" value="TreeGrafter"/>
</dbReference>
<dbReference type="InterPro" id="IPR001436">
    <property type="entry name" value="Alpha-crystallin/sHSP_animal"/>
</dbReference>
<evidence type="ECO:0000313" key="6">
    <source>
        <dbReference type="EMBL" id="CAD7246137.1"/>
    </source>
</evidence>
<proteinExistence type="inferred from homology"/>
<protein>
    <recommendedName>
        <fullName evidence="5">SHSP domain-containing protein</fullName>
    </recommendedName>
</protein>
<dbReference type="GO" id="GO:0009408">
    <property type="term" value="P:response to heat"/>
    <property type="evidence" value="ECO:0007669"/>
    <property type="project" value="UniProtKB-ARBA"/>
</dbReference>
<comment type="similarity">
    <text evidence="1 3 4">Belongs to the small heat shock protein (HSP20) family.</text>
</comment>
<dbReference type="Proteomes" id="UP000677054">
    <property type="component" value="Unassembled WGS sequence"/>
</dbReference>
<feature type="binding site" evidence="2">
    <location>
        <position position="120"/>
    </location>
    <ligand>
        <name>Zn(2+)</name>
        <dbReference type="ChEBI" id="CHEBI:29105"/>
        <label>1</label>
    </ligand>
</feature>
<dbReference type="GO" id="GO:0043066">
    <property type="term" value="P:negative regulation of apoptotic process"/>
    <property type="evidence" value="ECO:0007669"/>
    <property type="project" value="TreeGrafter"/>
</dbReference>
<keyword evidence="2" id="KW-0862">Zinc</keyword>
<dbReference type="Gene3D" id="2.60.40.790">
    <property type="match status" value="1"/>
</dbReference>
<dbReference type="GO" id="GO:0005737">
    <property type="term" value="C:cytoplasm"/>
    <property type="evidence" value="ECO:0007669"/>
    <property type="project" value="TreeGrafter"/>
</dbReference>
<organism evidence="6">
    <name type="scientific">Darwinula stevensoni</name>
    <dbReference type="NCBI Taxonomy" id="69355"/>
    <lineage>
        <taxon>Eukaryota</taxon>
        <taxon>Metazoa</taxon>
        <taxon>Ecdysozoa</taxon>
        <taxon>Arthropoda</taxon>
        <taxon>Crustacea</taxon>
        <taxon>Oligostraca</taxon>
        <taxon>Ostracoda</taxon>
        <taxon>Podocopa</taxon>
        <taxon>Podocopida</taxon>
        <taxon>Darwinulocopina</taxon>
        <taxon>Darwinuloidea</taxon>
        <taxon>Darwinulidae</taxon>
        <taxon>Darwinula</taxon>
    </lineage>
</organism>
<evidence type="ECO:0000256" key="2">
    <source>
        <dbReference type="PIRSR" id="PIRSR036514-1"/>
    </source>
</evidence>
<dbReference type="SUPFAM" id="SSF49764">
    <property type="entry name" value="HSP20-like chaperones"/>
    <property type="match status" value="1"/>
</dbReference>
<dbReference type="PANTHER" id="PTHR45640:SF26">
    <property type="entry name" value="RE23625P"/>
    <property type="match status" value="1"/>
</dbReference>
<evidence type="ECO:0000313" key="7">
    <source>
        <dbReference type="Proteomes" id="UP000677054"/>
    </source>
</evidence>
<name>A0A7R9A763_9CRUS</name>
<dbReference type="InterPro" id="IPR002068">
    <property type="entry name" value="A-crystallin/Hsp20_dom"/>
</dbReference>
<reference evidence="6" key="1">
    <citation type="submission" date="2020-11" db="EMBL/GenBank/DDBJ databases">
        <authorList>
            <person name="Tran Van P."/>
        </authorList>
    </citation>
    <scope>NUCLEOTIDE SEQUENCE</scope>
</reference>
<evidence type="ECO:0000256" key="4">
    <source>
        <dbReference type="RuleBase" id="RU003616"/>
    </source>
</evidence>
<dbReference type="PRINTS" id="PR00299">
    <property type="entry name" value="ACRYSTALLIN"/>
</dbReference>
<dbReference type="EMBL" id="LR900567">
    <property type="protein sequence ID" value="CAD7246137.1"/>
    <property type="molecule type" value="Genomic_DNA"/>
</dbReference>
<dbReference type="GO" id="GO:0051082">
    <property type="term" value="F:unfolded protein binding"/>
    <property type="evidence" value="ECO:0007669"/>
    <property type="project" value="TreeGrafter"/>
</dbReference>
<dbReference type="InterPro" id="IPR055269">
    <property type="entry name" value="Alpha-crystallin/HSP_16"/>
</dbReference>
<dbReference type="PANTHER" id="PTHR45640">
    <property type="entry name" value="HEAT SHOCK PROTEIN HSP-12.2-RELATED"/>
    <property type="match status" value="1"/>
</dbReference>
<dbReference type="PIRSF" id="PIRSF036514">
    <property type="entry name" value="Sm_HSP_B1"/>
    <property type="match status" value="1"/>
</dbReference>
<dbReference type="GO" id="GO:0046872">
    <property type="term" value="F:metal ion binding"/>
    <property type="evidence" value="ECO:0007669"/>
    <property type="project" value="UniProtKB-KW"/>
</dbReference>
<evidence type="ECO:0000259" key="5">
    <source>
        <dbReference type="PROSITE" id="PS01031"/>
    </source>
</evidence>
<keyword evidence="2" id="KW-0479">Metal-binding</keyword>
<dbReference type="InterPro" id="IPR008978">
    <property type="entry name" value="HSP20-like_chaperone"/>
</dbReference>
<accession>A0A7R9A763</accession>